<keyword evidence="7" id="KW-0406">Ion transport</keyword>
<feature type="domain" description="TonB-dependent receptor-like beta-barrel" evidence="14">
    <location>
        <begin position="267"/>
        <end position="709"/>
    </location>
</feature>
<evidence type="ECO:0000256" key="6">
    <source>
        <dbReference type="ARBA" id="ARBA00023004"/>
    </source>
</evidence>
<dbReference type="EMBL" id="FVZE01000003">
    <property type="protein sequence ID" value="SLJ99021.1"/>
    <property type="molecule type" value="Genomic_DNA"/>
</dbReference>
<comment type="similarity">
    <text evidence="11 12">Belongs to the TonB-dependent receptor family.</text>
</comment>
<dbReference type="RefSeq" id="WP_245829022.1">
    <property type="nucleotide sequence ID" value="NZ_FVZE01000003.1"/>
</dbReference>
<keyword evidence="9 11" id="KW-0472">Membrane</keyword>
<keyword evidence="10 11" id="KW-0998">Cell outer membrane</keyword>
<dbReference type="SUPFAM" id="SSF56935">
    <property type="entry name" value="Porins"/>
    <property type="match status" value="1"/>
</dbReference>
<dbReference type="CDD" id="cd01347">
    <property type="entry name" value="ligand_gated_channel"/>
    <property type="match status" value="1"/>
</dbReference>
<evidence type="ECO:0000313" key="16">
    <source>
        <dbReference type="EMBL" id="SLJ99021.1"/>
    </source>
</evidence>
<dbReference type="GO" id="GO:0006826">
    <property type="term" value="P:iron ion transport"/>
    <property type="evidence" value="ECO:0007669"/>
    <property type="project" value="UniProtKB-KW"/>
</dbReference>
<organism evidence="16 17">
    <name type="scientific">Novosphingobium mathurense</name>
    <dbReference type="NCBI Taxonomy" id="428990"/>
    <lineage>
        <taxon>Bacteria</taxon>
        <taxon>Pseudomonadati</taxon>
        <taxon>Pseudomonadota</taxon>
        <taxon>Alphaproteobacteria</taxon>
        <taxon>Sphingomonadales</taxon>
        <taxon>Sphingomonadaceae</taxon>
        <taxon>Novosphingobium</taxon>
    </lineage>
</organism>
<evidence type="ECO:0000256" key="11">
    <source>
        <dbReference type="PROSITE-ProRule" id="PRU01360"/>
    </source>
</evidence>
<keyword evidence="17" id="KW-1185">Reference proteome</keyword>
<evidence type="ECO:0000256" key="3">
    <source>
        <dbReference type="ARBA" id="ARBA00022452"/>
    </source>
</evidence>
<dbReference type="Pfam" id="PF00593">
    <property type="entry name" value="TonB_dep_Rec_b-barrel"/>
    <property type="match status" value="1"/>
</dbReference>
<keyword evidence="4" id="KW-0410">Iron transport</keyword>
<dbReference type="AlphaFoldDB" id="A0A1U6HTP9"/>
<evidence type="ECO:0000256" key="7">
    <source>
        <dbReference type="ARBA" id="ARBA00023065"/>
    </source>
</evidence>
<name>A0A1U6HTP9_9SPHN</name>
<feature type="signal peptide" evidence="13">
    <location>
        <begin position="1"/>
        <end position="32"/>
    </location>
</feature>
<dbReference type="Pfam" id="PF07715">
    <property type="entry name" value="Plug"/>
    <property type="match status" value="1"/>
</dbReference>
<keyword evidence="2 11" id="KW-0813">Transport</keyword>
<keyword evidence="5 11" id="KW-0812">Transmembrane</keyword>
<dbReference type="InterPro" id="IPR012910">
    <property type="entry name" value="Plug_dom"/>
</dbReference>
<dbReference type="STRING" id="428990.SAMN06295987_10328"/>
<evidence type="ECO:0000256" key="9">
    <source>
        <dbReference type="ARBA" id="ARBA00023136"/>
    </source>
</evidence>
<dbReference type="Gene3D" id="2.40.170.20">
    <property type="entry name" value="TonB-dependent receptor, beta-barrel domain"/>
    <property type="match status" value="1"/>
</dbReference>
<keyword evidence="6" id="KW-0408">Iron</keyword>
<dbReference type="PANTHER" id="PTHR32552">
    <property type="entry name" value="FERRICHROME IRON RECEPTOR-RELATED"/>
    <property type="match status" value="1"/>
</dbReference>
<dbReference type="PANTHER" id="PTHR32552:SF81">
    <property type="entry name" value="TONB-DEPENDENT OUTER MEMBRANE RECEPTOR"/>
    <property type="match status" value="1"/>
</dbReference>
<keyword evidence="3 11" id="KW-1134">Transmembrane beta strand</keyword>
<accession>A0A1U6HTP9</accession>
<dbReference type="InterPro" id="IPR000531">
    <property type="entry name" value="Beta-barrel_TonB"/>
</dbReference>
<evidence type="ECO:0000256" key="5">
    <source>
        <dbReference type="ARBA" id="ARBA00022692"/>
    </source>
</evidence>
<evidence type="ECO:0000256" key="10">
    <source>
        <dbReference type="ARBA" id="ARBA00023237"/>
    </source>
</evidence>
<evidence type="ECO:0000256" key="12">
    <source>
        <dbReference type="RuleBase" id="RU003357"/>
    </source>
</evidence>
<evidence type="ECO:0000313" key="17">
    <source>
        <dbReference type="Proteomes" id="UP000190989"/>
    </source>
</evidence>
<evidence type="ECO:0000256" key="4">
    <source>
        <dbReference type="ARBA" id="ARBA00022496"/>
    </source>
</evidence>
<evidence type="ECO:0000256" key="2">
    <source>
        <dbReference type="ARBA" id="ARBA00022448"/>
    </source>
</evidence>
<keyword evidence="13" id="KW-0732">Signal</keyword>
<feature type="domain" description="TonB-dependent receptor plug" evidence="15">
    <location>
        <begin position="62"/>
        <end position="169"/>
    </location>
</feature>
<sequence length="755" mass="81044">MRHSAILGVTTGRHAIVAGSLAGLLVAAPALAQDLNSADAADVAQDAGVIIVTAQKRTQDILQVPAAVSAISEKTLDAAQVKDFTDITNVAPSVTVASAGNSASSTVSLRGVGTLSFSTSVEPSVSIVVDDVALLQQGQAFGKLNDIARIEVLRGPQDSLFGKNASAGVINIVTKDPTSTLSGFVEGLMTDDNEVRVNGNLSGPIGDSAGFRVNAFYGDRKGYIRNLTNNSWLNGEESYGFRGKVNYDSGILSVQLIGDYSNTKSSGNQPTYYYVAPGTLQNGRPINLGGVVPGMANTEVTVNDDQLSNTEQWMASAKIGLDLGFASLTSISSYQDWKLDTTTDLDFTPSFVIRQGGPYHAKQYAQELRLTSADTGSFDYLVGLYYADGETDRQFARDTASFLTFLRRNWDSTASTRTLAAFAQLGYDLSEQTKLTVGGRINNEKVGVFYRDNIPATPIVYEGQAKDTAVTGKASLQHFITDELMTYASIATGYKGQAYDISSGFNQSRIDNLVKPENSVAYEVGVKGRFWDNRGSFGLTGFWTDYDDFQAQNVEFVGGAIQPVLRNVGKLRTKGIEFEGTLRPVDGLSLFASAAYVDAKIRKFPNATCYPGQTAAQGCVGGSQDLAGAGLANSPKFKYNIGGNFETPLGNSPISVFTSANYVWQDDVNFALDGNPLTVQKAYGIANATIGLRETENRNWEVSLFVNNLFDKSYAAVLTDYSDNGYTGTAIVQQVPRNYSRYVGIKLRFGFGGDR</sequence>
<protein>
    <submittedName>
        <fullName evidence="16">Iron complex outermembrane recepter protein</fullName>
    </submittedName>
</protein>
<evidence type="ECO:0000256" key="13">
    <source>
        <dbReference type="SAM" id="SignalP"/>
    </source>
</evidence>
<evidence type="ECO:0000259" key="15">
    <source>
        <dbReference type="Pfam" id="PF07715"/>
    </source>
</evidence>
<dbReference type="PROSITE" id="PS52016">
    <property type="entry name" value="TONB_DEPENDENT_REC_3"/>
    <property type="match status" value="1"/>
</dbReference>
<dbReference type="GO" id="GO:0009279">
    <property type="term" value="C:cell outer membrane"/>
    <property type="evidence" value="ECO:0007669"/>
    <property type="project" value="UniProtKB-SubCell"/>
</dbReference>
<keyword evidence="8 12" id="KW-0798">TonB box</keyword>
<gene>
    <name evidence="16" type="ORF">SAMN06295987_10328</name>
</gene>
<evidence type="ECO:0000259" key="14">
    <source>
        <dbReference type="Pfam" id="PF00593"/>
    </source>
</evidence>
<proteinExistence type="inferred from homology"/>
<dbReference type="InterPro" id="IPR036942">
    <property type="entry name" value="Beta-barrel_TonB_sf"/>
</dbReference>
<comment type="subcellular location">
    <subcellularLocation>
        <location evidence="1 11">Cell outer membrane</location>
        <topology evidence="1 11">Multi-pass membrane protein</topology>
    </subcellularLocation>
</comment>
<dbReference type="InterPro" id="IPR039426">
    <property type="entry name" value="TonB-dep_rcpt-like"/>
</dbReference>
<feature type="chain" id="PRO_5012911165" evidence="13">
    <location>
        <begin position="33"/>
        <end position="755"/>
    </location>
</feature>
<reference evidence="17" key="1">
    <citation type="submission" date="2017-02" db="EMBL/GenBank/DDBJ databases">
        <authorList>
            <person name="Varghese N."/>
            <person name="Submissions S."/>
        </authorList>
    </citation>
    <scope>NUCLEOTIDE SEQUENCE [LARGE SCALE GENOMIC DNA]</scope>
    <source>
        <strain evidence="17">SM117</strain>
    </source>
</reference>
<evidence type="ECO:0000256" key="8">
    <source>
        <dbReference type="ARBA" id="ARBA00023077"/>
    </source>
</evidence>
<dbReference type="Proteomes" id="UP000190989">
    <property type="component" value="Unassembled WGS sequence"/>
</dbReference>
<evidence type="ECO:0000256" key="1">
    <source>
        <dbReference type="ARBA" id="ARBA00004571"/>
    </source>
</evidence>